<dbReference type="SUPFAM" id="SSF51197">
    <property type="entry name" value="Clavaminate synthase-like"/>
    <property type="match status" value="1"/>
</dbReference>
<dbReference type="PANTHER" id="PTHR20883">
    <property type="entry name" value="PHYTANOYL-COA DIOXYGENASE DOMAIN CONTAINING 1"/>
    <property type="match status" value="1"/>
</dbReference>
<reference evidence="1 2" key="1">
    <citation type="submission" date="2021-10" db="EMBL/GenBank/DDBJ databases">
        <title>Streptomyces sp. strain SMC 277, a novel streptomycete isolated from soil.</title>
        <authorList>
            <person name="Chanama M."/>
        </authorList>
    </citation>
    <scope>NUCLEOTIDE SEQUENCE [LARGE SCALE GENOMIC DNA]</scope>
    <source>
        <strain evidence="1 2">SMC 277</strain>
    </source>
</reference>
<keyword evidence="2" id="KW-1185">Reference proteome</keyword>
<sequence length="280" mass="30823">MSTPTVTGASLSELKSAYDRDGSCPLPYRFDDASVELLRERVARISAQRRPEVVHEKDSDVVRAIHGCHEFDDVCASLVRHPLLVELAETLIGGPVYVYQFKVNLKQAREGAAWPWHQDFAFWSEEDAMPRPDAVNFAIPLDDVHEENGPLVVVPGSHTMGLFDLPATSQDGTSDWRRHVSNDLAYTVDPARAQRLIEQNGRRTILGEAGSLHAFHPSIVHSSSNNRSADRRALLLITYNAVANAPAAPTRPAFLVGRDTTPLTARHDDRLGLLPAADPA</sequence>
<dbReference type="GO" id="GO:0051213">
    <property type="term" value="F:dioxygenase activity"/>
    <property type="evidence" value="ECO:0007669"/>
    <property type="project" value="UniProtKB-KW"/>
</dbReference>
<accession>A0ABS8BCS0</accession>
<dbReference type="Pfam" id="PF05721">
    <property type="entry name" value="PhyH"/>
    <property type="match status" value="1"/>
</dbReference>
<dbReference type="RefSeq" id="WP_226729525.1">
    <property type="nucleotide sequence ID" value="NZ_JAJAUY010000125.1"/>
</dbReference>
<gene>
    <name evidence="1" type="ORF">LG632_23995</name>
</gene>
<organism evidence="1 2">
    <name type="scientific">Streptomyces antimicrobicus</name>
    <dbReference type="NCBI Taxonomy" id="2883108"/>
    <lineage>
        <taxon>Bacteria</taxon>
        <taxon>Bacillati</taxon>
        <taxon>Actinomycetota</taxon>
        <taxon>Actinomycetes</taxon>
        <taxon>Kitasatosporales</taxon>
        <taxon>Streptomycetaceae</taxon>
        <taxon>Streptomyces</taxon>
    </lineage>
</organism>
<evidence type="ECO:0000313" key="1">
    <source>
        <dbReference type="EMBL" id="MCB5182427.1"/>
    </source>
</evidence>
<dbReference type="Proteomes" id="UP001199054">
    <property type="component" value="Unassembled WGS sequence"/>
</dbReference>
<evidence type="ECO:0000313" key="2">
    <source>
        <dbReference type="Proteomes" id="UP001199054"/>
    </source>
</evidence>
<keyword evidence="1" id="KW-0560">Oxidoreductase</keyword>
<dbReference type="EMBL" id="JAJAUY010000125">
    <property type="protein sequence ID" value="MCB5182427.1"/>
    <property type="molecule type" value="Genomic_DNA"/>
</dbReference>
<protein>
    <submittedName>
        <fullName evidence="1">Phytanoyl-CoA dioxygenase family protein</fullName>
    </submittedName>
</protein>
<proteinExistence type="predicted"/>
<dbReference type="PANTHER" id="PTHR20883:SF48">
    <property type="entry name" value="ECTOINE DIOXYGENASE"/>
    <property type="match status" value="1"/>
</dbReference>
<keyword evidence="1" id="KW-0223">Dioxygenase</keyword>
<comment type="caution">
    <text evidence="1">The sequence shown here is derived from an EMBL/GenBank/DDBJ whole genome shotgun (WGS) entry which is preliminary data.</text>
</comment>
<name>A0ABS8BCS0_9ACTN</name>
<dbReference type="InterPro" id="IPR008775">
    <property type="entry name" value="Phytyl_CoA_dOase-like"/>
</dbReference>
<dbReference type="Gene3D" id="2.60.120.620">
    <property type="entry name" value="q2cbj1_9rhob like domain"/>
    <property type="match status" value="1"/>
</dbReference>